<dbReference type="Gene3D" id="3.30.360.10">
    <property type="entry name" value="Dihydrodipicolinate Reductase, domain 2"/>
    <property type="match status" value="1"/>
</dbReference>
<dbReference type="InterPro" id="IPR000683">
    <property type="entry name" value="Gfo/Idh/MocA-like_OxRdtase_N"/>
</dbReference>
<proteinExistence type="inferred from homology"/>
<feature type="compositionally biased region" description="Basic and acidic residues" evidence="3">
    <location>
        <begin position="301"/>
        <end position="316"/>
    </location>
</feature>
<dbReference type="Proteomes" id="UP000054226">
    <property type="component" value="Unassembled WGS sequence"/>
</dbReference>
<name>M2Y8E0_9PSEU</name>
<evidence type="ECO:0000259" key="4">
    <source>
        <dbReference type="Pfam" id="PF01408"/>
    </source>
</evidence>
<comment type="caution">
    <text evidence="5">The sequence shown here is derived from an EMBL/GenBank/DDBJ whole genome shotgun (WGS) entry which is preliminary data.</text>
</comment>
<evidence type="ECO:0000256" key="2">
    <source>
        <dbReference type="ARBA" id="ARBA00023002"/>
    </source>
</evidence>
<organism evidence="5 6">
    <name type="scientific">Amycolatopsis decaplanina DSM 44594</name>
    <dbReference type="NCBI Taxonomy" id="1284240"/>
    <lineage>
        <taxon>Bacteria</taxon>
        <taxon>Bacillati</taxon>
        <taxon>Actinomycetota</taxon>
        <taxon>Actinomycetes</taxon>
        <taxon>Pseudonocardiales</taxon>
        <taxon>Pseudonocardiaceae</taxon>
        <taxon>Amycolatopsis</taxon>
    </lineage>
</organism>
<gene>
    <name evidence="5" type="ORF">H074_37118</name>
</gene>
<dbReference type="InterPro" id="IPR036291">
    <property type="entry name" value="NAD(P)-bd_dom_sf"/>
</dbReference>
<dbReference type="GO" id="GO:0000166">
    <property type="term" value="F:nucleotide binding"/>
    <property type="evidence" value="ECO:0007669"/>
    <property type="project" value="InterPro"/>
</dbReference>
<dbReference type="SUPFAM" id="SSF51735">
    <property type="entry name" value="NAD(P)-binding Rossmann-fold domains"/>
    <property type="match status" value="1"/>
</dbReference>
<dbReference type="Gene3D" id="3.40.50.720">
    <property type="entry name" value="NAD(P)-binding Rossmann-like Domain"/>
    <property type="match status" value="1"/>
</dbReference>
<dbReference type="PATRIC" id="fig|1284240.4.peg.7572"/>
<dbReference type="PANTHER" id="PTHR43708">
    <property type="entry name" value="CONSERVED EXPRESSED OXIDOREDUCTASE (EUROFUNG)"/>
    <property type="match status" value="1"/>
</dbReference>
<evidence type="ECO:0000256" key="1">
    <source>
        <dbReference type="ARBA" id="ARBA00010928"/>
    </source>
</evidence>
<dbReference type="InterPro" id="IPR051317">
    <property type="entry name" value="Gfo/Idh/MocA_oxidoreduct"/>
</dbReference>
<dbReference type="EMBL" id="AOHO01000080">
    <property type="protein sequence ID" value="EME51187.1"/>
    <property type="molecule type" value="Genomic_DNA"/>
</dbReference>
<keyword evidence="2" id="KW-0560">Oxidoreductase</keyword>
<evidence type="ECO:0000256" key="3">
    <source>
        <dbReference type="SAM" id="MobiDB-lite"/>
    </source>
</evidence>
<evidence type="ECO:0000313" key="5">
    <source>
        <dbReference type="EMBL" id="EME51187.1"/>
    </source>
</evidence>
<sequence length="323" mass="34916">MRGLGEDGRMIRVGVVGLGVISRFYLAAVERSPDFELAAVCDLDPAALRGTPVPGHGDHRAMLAAGGLDAVIVTAPNDVHAAVCRDVLDAGLPVCVEKPLATELADGVDLAARAAAQNVALFTAFHRRYNRNVLALREKLVGAAPIESLKVRYLERIEEHVGDDRWYLDAVRCGGGCVADNGPNALDLVRLFLGPVSLRHVRITRDAEGVDRQATLELDGAVVELDWSFPGEVKDIEVRLTDGTRLFADMLSGFPEFKESLWHEYAELLRDFAGAVRRKGAWQDSGLAGLSMVDECYRRERDAGERTEAGGHRHGGEGAGTSP</sequence>
<evidence type="ECO:0000313" key="6">
    <source>
        <dbReference type="Proteomes" id="UP000054226"/>
    </source>
</evidence>
<keyword evidence="6" id="KW-1185">Reference proteome</keyword>
<accession>M2Y8E0</accession>
<comment type="similarity">
    <text evidence="1">Belongs to the Gfo/Idh/MocA family.</text>
</comment>
<dbReference type="Pfam" id="PF01408">
    <property type="entry name" value="GFO_IDH_MocA"/>
    <property type="match status" value="1"/>
</dbReference>
<dbReference type="PANTHER" id="PTHR43708:SF5">
    <property type="entry name" value="CONSERVED EXPRESSED OXIDOREDUCTASE (EUROFUNG)-RELATED"/>
    <property type="match status" value="1"/>
</dbReference>
<protein>
    <submittedName>
        <fullName evidence="5">Oxidoreductase domain-containing protein</fullName>
    </submittedName>
</protein>
<dbReference type="AlphaFoldDB" id="M2Y8E0"/>
<dbReference type="GO" id="GO:0016491">
    <property type="term" value="F:oxidoreductase activity"/>
    <property type="evidence" value="ECO:0007669"/>
    <property type="project" value="UniProtKB-KW"/>
</dbReference>
<reference evidence="5 6" key="1">
    <citation type="journal article" date="2013" name="Genome Announc.">
        <title>Draft Genome Sequence of Amycolatopsis decaplanina Strain DSM 44594T.</title>
        <authorList>
            <person name="Kaur N."/>
            <person name="Kumar S."/>
            <person name="Bala M."/>
            <person name="Raghava G.P."/>
            <person name="Mayilraj S."/>
        </authorList>
    </citation>
    <scope>NUCLEOTIDE SEQUENCE [LARGE SCALE GENOMIC DNA]</scope>
    <source>
        <strain evidence="5 6">DSM 44594</strain>
    </source>
</reference>
<feature type="domain" description="Gfo/Idh/MocA-like oxidoreductase N-terminal" evidence="4">
    <location>
        <begin position="11"/>
        <end position="124"/>
    </location>
</feature>
<feature type="region of interest" description="Disordered" evidence="3">
    <location>
        <begin position="301"/>
        <end position="323"/>
    </location>
</feature>